<feature type="domain" description="Nudix hydrolase" evidence="7">
    <location>
        <begin position="44"/>
        <end position="175"/>
    </location>
</feature>
<dbReference type="CDD" id="cd03426">
    <property type="entry name" value="NUDIX_CoAse_Nudt7"/>
    <property type="match status" value="1"/>
</dbReference>
<dbReference type="GO" id="GO:0046872">
    <property type="term" value="F:metal ion binding"/>
    <property type="evidence" value="ECO:0007669"/>
    <property type="project" value="UniProtKB-KW"/>
</dbReference>
<gene>
    <name evidence="8" type="ORF">HLUCCX10_00925</name>
</gene>
<dbReference type="eggNOG" id="COG0494">
    <property type="taxonomic scope" value="Bacteria"/>
</dbReference>
<comment type="cofactor">
    <cofactor evidence="2">
        <name>Mg(2+)</name>
        <dbReference type="ChEBI" id="CHEBI:18420"/>
    </cofactor>
</comment>
<keyword evidence="4 8" id="KW-0378">Hydrolase</keyword>
<accession>A0A0N8KHK7</accession>
<evidence type="ECO:0000313" key="8">
    <source>
        <dbReference type="EMBL" id="KPQ20010.1"/>
    </source>
</evidence>
<dbReference type="Proteomes" id="UP000050421">
    <property type="component" value="Unassembled WGS sequence"/>
</dbReference>
<organism evidence="8 9">
    <name type="scientific">Algoriphagus marincola HL-49</name>
    <dbReference type="NCBI Taxonomy" id="1305737"/>
    <lineage>
        <taxon>Bacteria</taxon>
        <taxon>Pseudomonadati</taxon>
        <taxon>Bacteroidota</taxon>
        <taxon>Cytophagia</taxon>
        <taxon>Cytophagales</taxon>
        <taxon>Cyclobacteriaceae</taxon>
        <taxon>Algoriphagus</taxon>
    </lineage>
</organism>
<dbReference type="PANTHER" id="PTHR12992:SF11">
    <property type="entry name" value="MITOCHONDRIAL COENZYME A DIPHOSPHATASE NUDT8"/>
    <property type="match status" value="1"/>
</dbReference>
<evidence type="ECO:0000256" key="4">
    <source>
        <dbReference type="ARBA" id="ARBA00022801"/>
    </source>
</evidence>
<evidence type="ECO:0000313" key="9">
    <source>
        <dbReference type="Proteomes" id="UP000050421"/>
    </source>
</evidence>
<reference evidence="8 9" key="1">
    <citation type="submission" date="2015-09" db="EMBL/GenBank/DDBJ databases">
        <title>Identification and resolution of microdiversity through metagenomic sequencing of parallel consortia.</title>
        <authorList>
            <person name="Nelson W.C."/>
            <person name="Romine M.F."/>
            <person name="Lindemann S.R."/>
        </authorList>
    </citation>
    <scope>NUCLEOTIDE SEQUENCE [LARGE SCALE GENOMIC DNA]</scope>
    <source>
        <strain evidence="8">HL-49</strain>
    </source>
</reference>
<proteinExistence type="predicted"/>
<dbReference type="EMBL" id="LJXT01000003">
    <property type="protein sequence ID" value="KPQ20010.1"/>
    <property type="molecule type" value="Genomic_DNA"/>
</dbReference>
<dbReference type="Gene3D" id="3.90.79.10">
    <property type="entry name" value="Nucleoside Triphosphate Pyrophosphohydrolase"/>
    <property type="match status" value="1"/>
</dbReference>
<evidence type="ECO:0000256" key="3">
    <source>
        <dbReference type="ARBA" id="ARBA00022723"/>
    </source>
</evidence>
<dbReference type="STRING" id="1305737.GCA_000526355_01302"/>
<evidence type="ECO:0000259" key="7">
    <source>
        <dbReference type="PROSITE" id="PS51462"/>
    </source>
</evidence>
<dbReference type="SUPFAM" id="SSF55811">
    <property type="entry name" value="Nudix"/>
    <property type="match status" value="1"/>
</dbReference>
<dbReference type="PROSITE" id="PS51462">
    <property type="entry name" value="NUDIX"/>
    <property type="match status" value="1"/>
</dbReference>
<keyword evidence="5" id="KW-0460">Magnesium</keyword>
<dbReference type="InterPro" id="IPR000086">
    <property type="entry name" value="NUDIX_hydrolase_dom"/>
</dbReference>
<keyword evidence="6" id="KW-0464">Manganese</keyword>
<evidence type="ECO:0000256" key="1">
    <source>
        <dbReference type="ARBA" id="ARBA00001936"/>
    </source>
</evidence>
<evidence type="ECO:0000256" key="6">
    <source>
        <dbReference type="ARBA" id="ARBA00023211"/>
    </source>
</evidence>
<dbReference type="AlphaFoldDB" id="A0A0N8KHK7"/>
<protein>
    <submittedName>
        <fullName evidence="8">Putative NTP pyrophosphohydrolase</fullName>
    </submittedName>
</protein>
<keyword evidence="3" id="KW-0479">Metal-binding</keyword>
<evidence type="ECO:0000256" key="5">
    <source>
        <dbReference type="ARBA" id="ARBA00022842"/>
    </source>
</evidence>
<dbReference type="InterPro" id="IPR045121">
    <property type="entry name" value="CoAse"/>
</dbReference>
<dbReference type="OrthoDB" id="9802805at2"/>
<dbReference type="InterPro" id="IPR015797">
    <property type="entry name" value="NUDIX_hydrolase-like_dom_sf"/>
</dbReference>
<evidence type="ECO:0000256" key="2">
    <source>
        <dbReference type="ARBA" id="ARBA00001946"/>
    </source>
</evidence>
<comment type="cofactor">
    <cofactor evidence="1">
        <name>Mn(2+)</name>
        <dbReference type="ChEBI" id="CHEBI:29035"/>
    </cofactor>
</comment>
<dbReference type="PATRIC" id="fig|1305737.6.peg.645"/>
<dbReference type="GO" id="GO:0010945">
    <property type="term" value="F:coenzyme A diphosphatase activity"/>
    <property type="evidence" value="ECO:0007669"/>
    <property type="project" value="InterPro"/>
</dbReference>
<dbReference type="PANTHER" id="PTHR12992">
    <property type="entry name" value="NUDIX HYDROLASE"/>
    <property type="match status" value="1"/>
</dbReference>
<comment type="caution">
    <text evidence="8">The sequence shown here is derived from an EMBL/GenBank/DDBJ whole genome shotgun (WGS) entry which is preliminary data.</text>
</comment>
<sequence length="210" mass="23821">MNHDELIVFLKDRLRHPLPGKEAHLQMAPQPIDLRRFDPRVPDYHRKGAVLLVFYPGESQVLFPLIKRPVYKGVHSGQIALPGGKMDPGDTDIFHTALREAQEEVAVNAERVQIIGRLTDLYIPTSNFLVTPVIGAIHEVPEFVPEIREVDMILPTQLDFILNSERRQRTILKISQELELDTPYFDLHGEIVWGATAMILSELAHLLAEG</sequence>
<name>A0A0N8KHK7_9BACT</name>
<dbReference type="Pfam" id="PF00293">
    <property type="entry name" value="NUDIX"/>
    <property type="match status" value="1"/>
</dbReference>